<name>A0A026W7Z4_OOCBI</name>
<dbReference type="Proteomes" id="UP000053097">
    <property type="component" value="Unassembled WGS sequence"/>
</dbReference>
<evidence type="ECO:0000313" key="2">
    <source>
        <dbReference type="Proteomes" id="UP000053097"/>
    </source>
</evidence>
<dbReference type="AlphaFoldDB" id="A0A026W7Z4"/>
<organism evidence="1 2">
    <name type="scientific">Ooceraea biroi</name>
    <name type="common">Clonal raider ant</name>
    <name type="synonym">Cerapachys biroi</name>
    <dbReference type="NCBI Taxonomy" id="2015173"/>
    <lineage>
        <taxon>Eukaryota</taxon>
        <taxon>Metazoa</taxon>
        <taxon>Ecdysozoa</taxon>
        <taxon>Arthropoda</taxon>
        <taxon>Hexapoda</taxon>
        <taxon>Insecta</taxon>
        <taxon>Pterygota</taxon>
        <taxon>Neoptera</taxon>
        <taxon>Endopterygota</taxon>
        <taxon>Hymenoptera</taxon>
        <taxon>Apocrita</taxon>
        <taxon>Aculeata</taxon>
        <taxon>Formicoidea</taxon>
        <taxon>Formicidae</taxon>
        <taxon>Dorylinae</taxon>
        <taxon>Ooceraea</taxon>
    </lineage>
</organism>
<gene>
    <name evidence="1" type="ORF">X777_08693</name>
</gene>
<accession>A0A026W7Z4</accession>
<sequence length="78" mass="8800">MDVVGIRSRVRTQMRRLKVEEIASFVWAVGQAIYVVGDRRGKGRTAGGGRAPQFNENSRTRHIWRATATLSSLCQNRL</sequence>
<evidence type="ECO:0000313" key="1">
    <source>
        <dbReference type="EMBL" id="EZA52180.1"/>
    </source>
</evidence>
<proteinExistence type="predicted"/>
<reference evidence="1 2" key="1">
    <citation type="journal article" date="2014" name="Curr. Biol.">
        <title>The genome of the clonal raider ant Cerapachys biroi.</title>
        <authorList>
            <person name="Oxley P.R."/>
            <person name="Ji L."/>
            <person name="Fetter-Pruneda I."/>
            <person name="McKenzie S.K."/>
            <person name="Li C."/>
            <person name="Hu H."/>
            <person name="Zhang G."/>
            <person name="Kronauer D.J."/>
        </authorList>
    </citation>
    <scope>NUCLEOTIDE SEQUENCE [LARGE SCALE GENOMIC DNA]</scope>
</reference>
<keyword evidence="2" id="KW-1185">Reference proteome</keyword>
<dbReference type="EMBL" id="KK107348">
    <property type="protein sequence ID" value="EZA52180.1"/>
    <property type="molecule type" value="Genomic_DNA"/>
</dbReference>
<protein>
    <submittedName>
        <fullName evidence="1">Uncharacterized protein</fullName>
    </submittedName>
</protein>